<proteinExistence type="predicted"/>
<dbReference type="Pfam" id="PF22335">
    <property type="entry name" value="Cas10-Cmr2_palm2"/>
    <property type="match status" value="1"/>
</dbReference>
<evidence type="ECO:0000313" key="6">
    <source>
        <dbReference type="Proteomes" id="UP001600165"/>
    </source>
</evidence>
<dbReference type="Gene3D" id="3.30.70.270">
    <property type="match status" value="1"/>
</dbReference>
<feature type="domain" description="Cas10/Cmr2 second palm" evidence="4">
    <location>
        <begin position="100"/>
        <end position="237"/>
    </location>
</feature>
<dbReference type="InterPro" id="IPR054767">
    <property type="entry name" value="Cas10-Cmr2_palm2"/>
</dbReference>
<evidence type="ECO:0000313" key="5">
    <source>
        <dbReference type="EMBL" id="MFE4108585.1"/>
    </source>
</evidence>
<dbReference type="Proteomes" id="UP001600165">
    <property type="component" value="Unassembled WGS sequence"/>
</dbReference>
<accession>A0ABW6IM14</accession>
<dbReference type="RefSeq" id="WP_377968208.1">
    <property type="nucleotide sequence ID" value="NZ_JBHZOL010000116.1"/>
</dbReference>
<evidence type="ECO:0000256" key="2">
    <source>
        <dbReference type="ARBA" id="ARBA00023118"/>
    </source>
</evidence>
<reference evidence="5 6" key="1">
    <citation type="submission" date="2024-10" db="EMBL/GenBank/DDBJ databases">
        <authorList>
            <person name="Ratan Roy A."/>
            <person name="Morales Sandoval P.H."/>
            <person name="De Los Santos Villalobos S."/>
            <person name="Chakraborty S."/>
            <person name="Mukherjee J."/>
        </authorList>
    </citation>
    <scope>NUCLEOTIDE SEQUENCE [LARGE SCALE GENOMIC DNA]</scope>
    <source>
        <strain evidence="5 6">S1</strain>
    </source>
</reference>
<protein>
    <recommendedName>
        <fullName evidence="4">Cas10/Cmr2 second palm domain-containing protein</fullName>
    </recommendedName>
</protein>
<evidence type="ECO:0000259" key="4">
    <source>
        <dbReference type="Pfam" id="PF22335"/>
    </source>
</evidence>
<evidence type="ECO:0000256" key="1">
    <source>
        <dbReference type="ARBA" id="ARBA00022741"/>
    </source>
</evidence>
<name>A0ABW6IM14_9CYAN</name>
<dbReference type="InterPro" id="IPR043128">
    <property type="entry name" value="Rev_trsase/Diguanyl_cyclase"/>
</dbReference>
<organism evidence="5 6">
    <name type="scientific">Almyronema epifaneia S1</name>
    <dbReference type="NCBI Taxonomy" id="2991925"/>
    <lineage>
        <taxon>Bacteria</taxon>
        <taxon>Bacillati</taxon>
        <taxon>Cyanobacteriota</taxon>
        <taxon>Cyanophyceae</taxon>
        <taxon>Nodosilineales</taxon>
        <taxon>Nodosilineaceae</taxon>
        <taxon>Almyronema</taxon>
        <taxon>Almyronema epifaneia</taxon>
    </lineage>
</organism>
<keyword evidence="6" id="KW-1185">Reference proteome</keyword>
<feature type="region of interest" description="Disordered" evidence="3">
    <location>
        <begin position="69"/>
        <end position="88"/>
    </location>
</feature>
<dbReference type="EMBL" id="JBHZOL010000116">
    <property type="protein sequence ID" value="MFE4108585.1"/>
    <property type="molecule type" value="Genomic_DNA"/>
</dbReference>
<sequence length="307" mass="35218">MEDAEVREFYGQLMKQLGEASITTREFLSIPELVKRLVTYEQVVNYREDSTQPKRLKFETPLSFKDLNRLLNRNPSNSGESEETLEEADREEAKRWTGWFQGDGDRAGDFLFNQPDDVLHRFSENMRNWGVNLKTHLPQVDLGKGLTQKSGRIIYAGGDDFLGVLYRNPPLPEMTPLACIQDFFAGFKSEIWSQTHEPITVSVGFVWAAPNVPQRDVLQHCRKAEQAAKRTGRDRIACRILFNDGKHLEWTCPWWLLAGNSYCHSPPGIPLWQCWPLSVSRKPSRTSRGQLSPCCGYGIGYFCRSLR</sequence>
<comment type="caution">
    <text evidence="5">The sequence shown here is derived from an EMBL/GenBank/DDBJ whole genome shotgun (WGS) entry which is preliminary data.</text>
</comment>
<gene>
    <name evidence="5" type="ORF">ACFVKH_20100</name>
</gene>
<evidence type="ECO:0000256" key="3">
    <source>
        <dbReference type="SAM" id="MobiDB-lite"/>
    </source>
</evidence>
<keyword evidence="2" id="KW-0051">Antiviral defense</keyword>
<keyword evidence="1" id="KW-0547">Nucleotide-binding</keyword>